<feature type="compositionally biased region" description="Basic and acidic residues" evidence="1">
    <location>
        <begin position="188"/>
        <end position="206"/>
    </location>
</feature>
<evidence type="ECO:0000313" key="2">
    <source>
        <dbReference type="EMBL" id="APD18799.1"/>
    </source>
</evidence>
<evidence type="ECO:0000313" key="3">
    <source>
        <dbReference type="Proteomes" id="UP000222578"/>
    </source>
</evidence>
<keyword evidence="3" id="KW-1185">Reference proteome</keyword>
<organism evidence="2 3">
    <name type="scientific">Streptomyces phage Raleigh</name>
    <dbReference type="NCBI Taxonomy" id="1920312"/>
    <lineage>
        <taxon>Viruses</taxon>
        <taxon>Duplodnaviria</taxon>
        <taxon>Heunggongvirae</taxon>
        <taxon>Uroviricota</taxon>
        <taxon>Caudoviricetes</taxon>
        <taxon>Raleighvirus</taxon>
        <taxon>Raleighvirus raleigh</taxon>
    </lineage>
</organism>
<protein>
    <submittedName>
        <fullName evidence="2">Uncharacterized protein</fullName>
    </submittedName>
</protein>
<reference evidence="2 3" key="1">
    <citation type="submission" date="2016-11" db="EMBL/GenBank/DDBJ databases">
        <authorList>
            <person name="Donegan-Quick R."/>
            <person name="Bryant T.D."/>
            <person name="Hughes K.A."/>
            <person name="Quiroz D.E."/>
            <person name="Nayek S."/>
            <person name="Syed N."/>
            <person name="Wagner P.E."/>
            <person name="Kim T."/>
            <person name="Visi D.K."/>
            <person name="Allen M.S."/>
            <person name="Hughes L.E."/>
            <person name="Garlena R.A."/>
            <person name="Russell D.A."/>
            <person name="Pope W.H."/>
            <person name="Jacobs-Sera D."/>
            <person name="Hendrix R.W."/>
            <person name="Hatfull G.F."/>
        </authorList>
    </citation>
    <scope>NUCLEOTIDE SEQUENCE [LARGE SCALE GENOMIC DNA]</scope>
</reference>
<gene>
    <name evidence="2" type="ORF">SEA_RALEIGH_51</name>
</gene>
<sequence>MSTNDPEPEASVEQQAAALRRYAAERGIEARPAPDARELLDRLLDGRPQLAALALNLLTAAVESGAVVTDSRPLSSLDIVSTLRRGRRSQMLAERAAMIEREFPAELGPMAHALAQLAETRSAGEKAIESTPVMIRRAKAEGMKPADIARLLKVSDSHVYAMLRKEPDGTTTAVERFLADMLGTFEEHERETRAARRRTAEAHGVEPDPDDEDQ</sequence>
<feature type="region of interest" description="Disordered" evidence="1">
    <location>
        <begin position="188"/>
        <end position="214"/>
    </location>
</feature>
<accession>A0A1J0MCP3</accession>
<evidence type="ECO:0000256" key="1">
    <source>
        <dbReference type="SAM" id="MobiDB-lite"/>
    </source>
</evidence>
<dbReference type="Proteomes" id="UP000222578">
    <property type="component" value="Segment"/>
</dbReference>
<proteinExistence type="predicted"/>
<dbReference type="EMBL" id="KY092484">
    <property type="protein sequence ID" value="APD18799.1"/>
    <property type="molecule type" value="Genomic_DNA"/>
</dbReference>
<name>A0A1J0MCP3_9CAUD</name>